<dbReference type="EMBL" id="CP015515">
    <property type="protein sequence ID" value="AND17914.1"/>
    <property type="molecule type" value="Genomic_DNA"/>
</dbReference>
<dbReference type="InterPro" id="IPR052564">
    <property type="entry name" value="N-acetyltrans/Recomb-assoc"/>
</dbReference>
<sequence length="275" mass="28977">MDITIRPYLECDAADTLAVFLAAVTETAAADYSPEQITAWAGRRDLPTWNAAMQARNAVVATIGDELVGFSDVSAAGWIDMMFVSPRFLRRGVASRLLARTVALSRPRRLVLTPENEPSRATQRAARSVSGSGQRARVLRASQGVGSTAAASRVPTTARLRAPAATPPPRRPARRTTRPAPPRGAPPATQESRRHSSRPPPPTTPATARGPARSAPMSAAPQRPAPPQVQPDARTATARTTSARSQGPPIRPARAIRAGAAPARTACSQATFAAP</sequence>
<dbReference type="Proteomes" id="UP000077071">
    <property type="component" value="Chromosome"/>
</dbReference>
<evidence type="ECO:0000313" key="4">
    <source>
        <dbReference type="Proteomes" id="UP000077071"/>
    </source>
</evidence>
<feature type="region of interest" description="Disordered" evidence="1">
    <location>
        <begin position="113"/>
        <end position="275"/>
    </location>
</feature>
<protein>
    <submittedName>
        <fullName evidence="3">Acetyltransferase</fullName>
    </submittedName>
</protein>
<dbReference type="OrthoDB" id="9812192at2"/>
<dbReference type="InterPro" id="IPR000182">
    <property type="entry name" value="GNAT_dom"/>
</dbReference>
<keyword evidence="3" id="KW-0808">Transferase</keyword>
<dbReference type="PATRIC" id="fig|33888.3.peg.3151"/>
<organism evidence="3 4">
    <name type="scientific">Rathayibacter tritici</name>
    <dbReference type="NCBI Taxonomy" id="33888"/>
    <lineage>
        <taxon>Bacteria</taxon>
        <taxon>Bacillati</taxon>
        <taxon>Actinomycetota</taxon>
        <taxon>Actinomycetes</taxon>
        <taxon>Micrococcales</taxon>
        <taxon>Microbacteriaceae</taxon>
        <taxon>Rathayibacter</taxon>
    </lineage>
</organism>
<keyword evidence="4" id="KW-1185">Reference proteome</keyword>
<feature type="compositionally biased region" description="Low complexity" evidence="1">
    <location>
        <begin position="155"/>
        <end position="164"/>
    </location>
</feature>
<dbReference type="PANTHER" id="PTHR43451">
    <property type="entry name" value="ACETYLTRANSFERASE (GNAT) FAMILY PROTEIN"/>
    <property type="match status" value="1"/>
</dbReference>
<dbReference type="Pfam" id="PF13673">
    <property type="entry name" value="Acetyltransf_10"/>
    <property type="match status" value="1"/>
</dbReference>
<dbReference type="CDD" id="cd04301">
    <property type="entry name" value="NAT_SF"/>
    <property type="match status" value="1"/>
</dbReference>
<dbReference type="PANTHER" id="PTHR43451:SF1">
    <property type="entry name" value="ACETYLTRANSFERASE"/>
    <property type="match status" value="1"/>
</dbReference>
<dbReference type="Gene3D" id="3.40.630.30">
    <property type="match status" value="1"/>
</dbReference>
<dbReference type="InterPro" id="IPR016181">
    <property type="entry name" value="Acyl_CoA_acyltransferase"/>
</dbReference>
<dbReference type="SUPFAM" id="SSF55729">
    <property type="entry name" value="Acyl-CoA N-acyltransferases (Nat)"/>
    <property type="match status" value="1"/>
</dbReference>
<accession>A0A160KW19</accession>
<dbReference type="PROSITE" id="PS51186">
    <property type="entry name" value="GNAT"/>
    <property type="match status" value="1"/>
</dbReference>
<feature type="compositionally biased region" description="Polar residues" evidence="1">
    <location>
        <begin position="266"/>
        <end position="275"/>
    </location>
</feature>
<reference evidence="3 4" key="1">
    <citation type="submission" date="2016-05" db="EMBL/GenBank/DDBJ databases">
        <title>Complete genome sequence of Rathayibacter tritici NCPPB 1953.</title>
        <authorList>
            <person name="Park J."/>
            <person name="Lee H.-H."/>
            <person name="Lee S.-W."/>
            <person name="Seo Y.-S."/>
        </authorList>
    </citation>
    <scope>NUCLEOTIDE SEQUENCE [LARGE SCALE GENOMIC DNA]</scope>
    <source>
        <strain evidence="3 4">NCPPB 1953</strain>
    </source>
</reference>
<evidence type="ECO:0000259" key="2">
    <source>
        <dbReference type="PROSITE" id="PS51186"/>
    </source>
</evidence>
<feature type="compositionally biased region" description="Low complexity" evidence="1">
    <location>
        <begin position="230"/>
        <end position="264"/>
    </location>
</feature>
<evidence type="ECO:0000313" key="3">
    <source>
        <dbReference type="EMBL" id="AND17914.1"/>
    </source>
</evidence>
<feature type="compositionally biased region" description="Low complexity" evidence="1">
    <location>
        <begin position="205"/>
        <end position="222"/>
    </location>
</feature>
<proteinExistence type="predicted"/>
<dbReference type="GO" id="GO:0016747">
    <property type="term" value="F:acyltransferase activity, transferring groups other than amino-acyl groups"/>
    <property type="evidence" value="ECO:0007669"/>
    <property type="project" value="InterPro"/>
</dbReference>
<gene>
    <name evidence="3" type="ORF">A6122_2805</name>
</gene>
<dbReference type="STRING" id="33888.A6122_2805"/>
<dbReference type="AlphaFoldDB" id="A0A160KW19"/>
<dbReference type="KEGG" id="rtn:A6122_2805"/>
<evidence type="ECO:0000256" key="1">
    <source>
        <dbReference type="SAM" id="MobiDB-lite"/>
    </source>
</evidence>
<name>A0A160KW19_9MICO</name>
<feature type="domain" description="N-acetyltransferase" evidence="2">
    <location>
        <begin position="3"/>
        <end position="155"/>
    </location>
</feature>